<feature type="domain" description="Protein kinase" evidence="8">
    <location>
        <begin position="963"/>
        <end position="1210"/>
    </location>
</feature>
<evidence type="ECO:0000313" key="10">
    <source>
        <dbReference type="Proteomes" id="UP000001064"/>
    </source>
</evidence>
<gene>
    <name evidence="9" type="ORF">DICPUDRAFT_100013</name>
</gene>
<name>F1A4N0_DICPU</name>
<dbReference type="GO" id="GO:0004672">
    <property type="term" value="F:protein kinase activity"/>
    <property type="evidence" value="ECO:0000318"/>
    <property type="project" value="GO_Central"/>
</dbReference>
<feature type="compositionally biased region" description="Low complexity" evidence="7">
    <location>
        <begin position="152"/>
        <end position="165"/>
    </location>
</feature>
<dbReference type="GO" id="GO:0007165">
    <property type="term" value="P:signal transduction"/>
    <property type="evidence" value="ECO:0000318"/>
    <property type="project" value="GO_Central"/>
</dbReference>
<dbReference type="EMBL" id="GL871532">
    <property type="protein sequence ID" value="EGC28848.1"/>
    <property type="molecule type" value="Genomic_DNA"/>
</dbReference>
<dbReference type="PROSITE" id="PS50011">
    <property type="entry name" value="PROTEIN_KINASE_DOM"/>
    <property type="match status" value="2"/>
</dbReference>
<keyword evidence="1" id="KW-0808">Transferase</keyword>
<dbReference type="InterPro" id="IPR017441">
    <property type="entry name" value="Protein_kinase_ATP_BS"/>
</dbReference>
<dbReference type="PROSITE" id="PS00107">
    <property type="entry name" value="PROTEIN_KINASE_ATP"/>
    <property type="match status" value="1"/>
</dbReference>
<feature type="region of interest" description="Disordered" evidence="7">
    <location>
        <begin position="284"/>
        <end position="316"/>
    </location>
</feature>
<dbReference type="InterPro" id="IPR051681">
    <property type="entry name" value="Ser/Thr_Kinases-Pseudokinases"/>
</dbReference>
<evidence type="ECO:0000256" key="7">
    <source>
        <dbReference type="SAM" id="MobiDB-lite"/>
    </source>
</evidence>
<dbReference type="OMA" id="PPCIFTE"/>
<keyword evidence="6" id="KW-0175">Coiled coil</keyword>
<dbReference type="Pfam" id="PF07714">
    <property type="entry name" value="PK_Tyr_Ser-Thr"/>
    <property type="match status" value="2"/>
</dbReference>
<evidence type="ECO:0000313" key="9">
    <source>
        <dbReference type="EMBL" id="EGC28848.1"/>
    </source>
</evidence>
<dbReference type="FunFam" id="1.10.510.10:FF:002675">
    <property type="match status" value="1"/>
</dbReference>
<dbReference type="KEGG" id="dpp:DICPUDRAFT_100013"/>
<dbReference type="GO" id="GO:0045595">
    <property type="term" value="P:regulation of cell differentiation"/>
    <property type="evidence" value="ECO:0007669"/>
    <property type="project" value="EnsemblProtists"/>
</dbReference>
<dbReference type="GeneID" id="10507083"/>
<keyword evidence="4 5" id="KW-0067">ATP-binding</keyword>
<feature type="binding site" evidence="5">
    <location>
        <position position="990"/>
    </location>
    <ligand>
        <name>ATP</name>
        <dbReference type="ChEBI" id="CHEBI:30616"/>
    </ligand>
</feature>
<dbReference type="eggNOG" id="KOG0192">
    <property type="taxonomic scope" value="Eukaryota"/>
</dbReference>
<evidence type="ECO:0000256" key="3">
    <source>
        <dbReference type="ARBA" id="ARBA00022777"/>
    </source>
</evidence>
<keyword evidence="3" id="KW-0418">Kinase</keyword>
<dbReference type="GO" id="GO:0042307">
    <property type="term" value="P:positive regulation of protein import into nucleus"/>
    <property type="evidence" value="ECO:0007669"/>
    <property type="project" value="EnsemblProtists"/>
</dbReference>
<evidence type="ECO:0000259" key="8">
    <source>
        <dbReference type="PROSITE" id="PS50011"/>
    </source>
</evidence>
<evidence type="ECO:0000256" key="6">
    <source>
        <dbReference type="SAM" id="Coils"/>
    </source>
</evidence>
<feature type="coiled-coil region" evidence="6">
    <location>
        <begin position="468"/>
        <end position="526"/>
    </location>
</feature>
<dbReference type="GO" id="GO:0005829">
    <property type="term" value="C:cytosol"/>
    <property type="evidence" value="ECO:0007669"/>
    <property type="project" value="EnsemblProtists"/>
</dbReference>
<keyword evidence="10" id="KW-1185">Reference proteome</keyword>
<organism evidence="9 10">
    <name type="scientific">Dictyostelium purpureum</name>
    <name type="common">Slime mold</name>
    <dbReference type="NCBI Taxonomy" id="5786"/>
    <lineage>
        <taxon>Eukaryota</taxon>
        <taxon>Amoebozoa</taxon>
        <taxon>Evosea</taxon>
        <taxon>Eumycetozoa</taxon>
        <taxon>Dictyostelia</taxon>
        <taxon>Dictyosteliales</taxon>
        <taxon>Dictyosteliaceae</taxon>
        <taxon>Dictyostelium</taxon>
    </lineage>
</organism>
<dbReference type="GO" id="GO:0005938">
    <property type="term" value="C:cell cortex"/>
    <property type="evidence" value="ECO:0007669"/>
    <property type="project" value="EnsemblProtists"/>
</dbReference>
<dbReference type="PRINTS" id="PR00109">
    <property type="entry name" value="TYRKINASE"/>
</dbReference>
<dbReference type="RefSeq" id="XP_003294624.1">
    <property type="nucleotide sequence ID" value="XM_003294576.1"/>
</dbReference>
<dbReference type="VEuPathDB" id="AmoebaDB:DICPUDRAFT_100013"/>
<protein>
    <recommendedName>
        <fullName evidence="8">Protein kinase domain-containing protein</fullName>
    </recommendedName>
</protein>
<dbReference type="GO" id="GO:0004713">
    <property type="term" value="F:protein tyrosine kinase activity"/>
    <property type="evidence" value="ECO:0007669"/>
    <property type="project" value="EnsemblProtists"/>
</dbReference>
<dbReference type="Proteomes" id="UP000001064">
    <property type="component" value="Unassembled WGS sequence"/>
</dbReference>
<feature type="domain" description="Protein kinase" evidence="8">
    <location>
        <begin position="669"/>
        <end position="920"/>
    </location>
</feature>
<proteinExistence type="predicted"/>
<dbReference type="InterPro" id="IPR001245">
    <property type="entry name" value="Ser-Thr/Tyr_kinase_cat_dom"/>
</dbReference>
<dbReference type="PANTHER" id="PTHR44329:SF298">
    <property type="entry name" value="MIXED LINEAGE KINASE DOMAIN-LIKE PROTEIN"/>
    <property type="match status" value="1"/>
</dbReference>
<dbReference type="PANTHER" id="PTHR44329">
    <property type="entry name" value="SERINE/THREONINE-PROTEIN KINASE TNNI3K-RELATED"/>
    <property type="match status" value="1"/>
</dbReference>
<dbReference type="InterPro" id="IPR000719">
    <property type="entry name" value="Prot_kinase_dom"/>
</dbReference>
<evidence type="ECO:0000256" key="4">
    <source>
        <dbReference type="ARBA" id="ARBA00022840"/>
    </source>
</evidence>
<feature type="compositionally biased region" description="Acidic residues" evidence="7">
    <location>
        <begin position="184"/>
        <end position="200"/>
    </location>
</feature>
<dbReference type="SUPFAM" id="SSF56112">
    <property type="entry name" value="Protein kinase-like (PK-like)"/>
    <property type="match status" value="2"/>
</dbReference>
<evidence type="ECO:0000256" key="1">
    <source>
        <dbReference type="ARBA" id="ARBA00022679"/>
    </source>
</evidence>
<dbReference type="AlphaFoldDB" id="F1A4N0"/>
<dbReference type="FunCoup" id="F1A4N0">
    <property type="interactions" value="230"/>
</dbReference>
<dbReference type="GO" id="GO:0006972">
    <property type="term" value="P:hyperosmotic response"/>
    <property type="evidence" value="ECO:0007669"/>
    <property type="project" value="EnsemblProtists"/>
</dbReference>
<dbReference type="InterPro" id="IPR008266">
    <property type="entry name" value="Tyr_kinase_AS"/>
</dbReference>
<reference evidence="10" key="1">
    <citation type="journal article" date="2011" name="Genome Biol.">
        <title>Comparative genomics of the social amoebae Dictyostelium discoideum and Dictyostelium purpureum.</title>
        <authorList>
            <consortium name="US DOE Joint Genome Institute (JGI-PGF)"/>
            <person name="Sucgang R."/>
            <person name="Kuo A."/>
            <person name="Tian X."/>
            <person name="Salerno W."/>
            <person name="Parikh A."/>
            <person name="Feasley C.L."/>
            <person name="Dalin E."/>
            <person name="Tu H."/>
            <person name="Huang E."/>
            <person name="Barry K."/>
            <person name="Lindquist E."/>
            <person name="Shapiro H."/>
            <person name="Bruce D."/>
            <person name="Schmutz J."/>
            <person name="Salamov A."/>
            <person name="Fey P."/>
            <person name="Gaudet P."/>
            <person name="Anjard C."/>
            <person name="Babu M.M."/>
            <person name="Basu S."/>
            <person name="Bushmanova Y."/>
            <person name="van der Wel H."/>
            <person name="Katoh-Kurasawa M."/>
            <person name="Dinh C."/>
            <person name="Coutinho P.M."/>
            <person name="Saito T."/>
            <person name="Elias M."/>
            <person name="Schaap P."/>
            <person name="Kay R.R."/>
            <person name="Henrissat B."/>
            <person name="Eichinger L."/>
            <person name="Rivero F."/>
            <person name="Putnam N.H."/>
            <person name="West C.M."/>
            <person name="Loomis W.F."/>
            <person name="Chisholm R.L."/>
            <person name="Shaulsky G."/>
            <person name="Strassmann J.E."/>
            <person name="Queller D.C."/>
            <person name="Kuspa A."/>
            <person name="Grigoriev I.V."/>
        </authorList>
    </citation>
    <scope>NUCLEOTIDE SEQUENCE [LARGE SCALE GENOMIC DNA]</scope>
    <source>
        <strain evidence="10">QSDP1</strain>
    </source>
</reference>
<dbReference type="GO" id="GO:0030587">
    <property type="term" value="P:sorocarp development"/>
    <property type="evidence" value="ECO:0007669"/>
    <property type="project" value="EnsemblProtists"/>
</dbReference>
<dbReference type="InParanoid" id="F1A4N0"/>
<dbReference type="GO" id="GO:0005524">
    <property type="term" value="F:ATP binding"/>
    <property type="evidence" value="ECO:0007669"/>
    <property type="project" value="UniProtKB-UniRule"/>
</dbReference>
<keyword evidence="2 5" id="KW-0547">Nucleotide-binding</keyword>
<dbReference type="OrthoDB" id="4062651at2759"/>
<dbReference type="GO" id="GO:0031156">
    <property type="term" value="P:regulation of sorocarp development"/>
    <property type="evidence" value="ECO:0007669"/>
    <property type="project" value="EnsemblProtists"/>
</dbReference>
<dbReference type="GO" id="GO:1904894">
    <property type="term" value="P:positive regulation of receptor signaling pathway via STAT"/>
    <property type="evidence" value="ECO:0007669"/>
    <property type="project" value="EnsemblProtists"/>
</dbReference>
<sequence>MINSILSNNSNNTTNSSNSIKICKEEEKDLTLQSLLKCSSGTILFSQFGVLNQQQQQKNNDNNIDNNQLIIESVNNSSICINNKKSNDSIFLNNINTPNSSNTSSSNDNSLNNTNPNLLLSNNSVSINNGDEEVIINGYNDDNYPIDENFLDFNNDSSGDNVNNSLEGNEFNDDSLRRSSQFGNDDDNISTSSEDSENIDEILVYTEDIESEKEKRRERLITSPPSFDPHTIYSMSQSLLNCSLSCSQGSNSIHNSASNNDIAHSLNNSNNSINQSFSSSFQNQPYFPINNNNSNNYNSSSNSNSINSSEQHPLSLQHVLQQQLESSNQFFPIVNSNSKSSSNLLLNSFGSSNSASSGLSNIMFSPFSPPFSTSPPMSPPNRNIRSMTFPGTCSSNSNNIINNNNVISSSNNSTVSFNSNNSLNNSTSKINPLNLKSIRRSTDDTTFYNSQQHSPSNNQRVQLDEKTLEQLRNIRKEIYELIERKESLKEKQNLINEGYSENCENFENIEEEILNIKLKIEQLEGQLFTLSPNSGCNASSTNNSCSGNSSGGFNLNINSSINSGSGSSHISPRYNSSSSLTNSLRKFSQELKLELRPLDLRAELYSNTNHHVTSPRKSSLRGSPVSFFEIDDQIDTEISEKKSLEQFESLIELIQENQLHTRSIELKDLELKEKIDVGRTNNIWQVEYKNTSLVLKQPKDSNDPKAKERKEILFNRYQSIQHKNLNLLVGFCGESILYESFKDMTLLYDLLHKDPIKIDMTLFMKIAKDVATAISELHSNGILHGNLTSKSVYIDKFQIVKVSFPKLNASDLNNPSIEPRYMAPEITKMETDQISSSIDVYSYAFVLWEMLTNTIPFRKFNDVSVAAKVAYENLRPRIPTSCPLIVRRLINRCWSPNPCERPAFTDIIKLFDHLEGKLFFSSPGILWSLNHDQEIEKEKQKKLKFDEITEFLRGKKEIKFEEIAICEKIGQGSFANVYSGIWNGFRCAIKILKNENLSHSEKFIKEVASLIQAHHPNVVSFFGACVEPPCIFTEYMEGGNLYEILHVKKIKLDRLMMFKIVQDLALGMEHLHSLPSPMLHRDLTSKNILLDEFKNIKIADFGLATYLNDEMTLAGVCNPRWRAPEITKGLNYNEKIDVYSFGLVVYEIYTGKIPFEGIDGSAAAAKSAYENYRPEIPIDIPISIRLLITKCWAALPDDRPSFTEILHELTLIKPKIIKQVNMFTDLTNAESDEEDKNLNYDCDEEN</sequence>
<dbReference type="Gene3D" id="3.30.200.20">
    <property type="entry name" value="Phosphorylase Kinase, domain 1"/>
    <property type="match status" value="1"/>
</dbReference>
<evidence type="ECO:0000256" key="5">
    <source>
        <dbReference type="PROSITE-ProRule" id="PRU10141"/>
    </source>
</evidence>
<feature type="compositionally biased region" description="Low complexity" evidence="7">
    <location>
        <begin position="284"/>
        <end position="309"/>
    </location>
</feature>
<dbReference type="InterPro" id="IPR011009">
    <property type="entry name" value="Kinase-like_dom_sf"/>
</dbReference>
<dbReference type="GO" id="GO:0010628">
    <property type="term" value="P:positive regulation of gene expression"/>
    <property type="evidence" value="ECO:0007669"/>
    <property type="project" value="EnsemblProtists"/>
</dbReference>
<dbReference type="PROSITE" id="PS00109">
    <property type="entry name" value="PROTEIN_KINASE_TYR"/>
    <property type="match status" value="1"/>
</dbReference>
<dbReference type="STRING" id="5786.F1A4N0"/>
<feature type="region of interest" description="Disordered" evidence="7">
    <location>
        <begin position="150"/>
        <end position="200"/>
    </location>
</feature>
<accession>F1A4N0</accession>
<dbReference type="Gene3D" id="1.10.510.10">
    <property type="entry name" value="Transferase(Phosphotransferase) domain 1"/>
    <property type="match status" value="2"/>
</dbReference>
<dbReference type="GO" id="GO:0005737">
    <property type="term" value="C:cytoplasm"/>
    <property type="evidence" value="ECO:0000318"/>
    <property type="project" value="GO_Central"/>
</dbReference>
<dbReference type="CDD" id="cd13999">
    <property type="entry name" value="STKc_MAP3K-like"/>
    <property type="match status" value="1"/>
</dbReference>
<evidence type="ECO:0000256" key="2">
    <source>
        <dbReference type="ARBA" id="ARBA00022741"/>
    </source>
</evidence>